<dbReference type="InterPro" id="IPR002885">
    <property type="entry name" value="PPR_rpt"/>
</dbReference>
<reference evidence="4" key="1">
    <citation type="submission" date="2020-10" db="EMBL/GenBank/DDBJ databases">
        <authorList>
            <person name="Han B."/>
            <person name="Lu T."/>
            <person name="Zhao Q."/>
            <person name="Huang X."/>
            <person name="Zhao Y."/>
        </authorList>
    </citation>
    <scope>NUCLEOTIDE SEQUENCE</scope>
</reference>
<evidence type="ECO:0000256" key="1">
    <source>
        <dbReference type="ARBA" id="ARBA00022737"/>
    </source>
</evidence>
<dbReference type="PANTHER" id="PTHR47926">
    <property type="entry name" value="PENTATRICOPEPTIDE REPEAT-CONTAINING PROTEIN"/>
    <property type="match status" value="1"/>
</dbReference>
<evidence type="ECO:0000256" key="2">
    <source>
        <dbReference type="ARBA" id="ARBA00022946"/>
    </source>
</evidence>
<sequence length="436" mass="47033">MPPHGVTPLPHQCSVLLRRLGASLSLASSSFLRALRCLHARLLTSALLHAPPHPHLTLRLIHLYTLSRDLPAAATLFRADPCPVAATSLVAAYAAAGRLPAAVSFFDAVPPARRDTVLHNAVISAYARASHAAPALHCSVLKSGAGGALSVSNALIALYVKCESPEATRDARKVLDEMPAKDELTWTTMVVGYVRRGDVGAARSVFEEVDGKFDVVWNAMISGYVHSGMAVEAFELFRRMVLERVPLDEFTSTSVLSACANAGFFAHGKSVHGFAEDAFKLFNRMRAEDVKPCDYTYAGAISACGELGSLKHGKQLHGHLVQLGFEGSNSAGNALITMYARCGAVKEAHLMFLVMPNIDSVSWNAMISALGQHGHGREALELFDHMVAEGIYPDRISFLTVLTACNHSGLEDEGFQYFESMKRDFGIIPGDRYAAD</sequence>
<dbReference type="Gene3D" id="1.25.40.10">
    <property type="entry name" value="Tetratricopeptide repeat domain"/>
    <property type="match status" value="2"/>
</dbReference>
<evidence type="ECO:0008006" key="6">
    <source>
        <dbReference type="Google" id="ProtNLM"/>
    </source>
</evidence>
<accession>A0A811NEI3</accession>
<dbReference type="FunFam" id="1.25.40.10:FF:000677">
    <property type="entry name" value="Pentatricopeptide repeat-containing protein"/>
    <property type="match status" value="1"/>
</dbReference>
<evidence type="ECO:0000256" key="3">
    <source>
        <dbReference type="PROSITE-ProRule" id="PRU00708"/>
    </source>
</evidence>
<keyword evidence="5" id="KW-1185">Reference proteome</keyword>
<gene>
    <name evidence="4" type="ORF">NCGR_LOCUS15717</name>
</gene>
<comment type="caution">
    <text evidence="4">The sequence shown here is derived from an EMBL/GenBank/DDBJ whole genome shotgun (WGS) entry which is preliminary data.</text>
</comment>
<feature type="repeat" description="PPR" evidence="3">
    <location>
        <begin position="182"/>
        <end position="212"/>
    </location>
</feature>
<dbReference type="GO" id="GO:0009451">
    <property type="term" value="P:RNA modification"/>
    <property type="evidence" value="ECO:0007669"/>
    <property type="project" value="InterPro"/>
</dbReference>
<dbReference type="GO" id="GO:0003723">
    <property type="term" value="F:RNA binding"/>
    <property type="evidence" value="ECO:0007669"/>
    <property type="project" value="InterPro"/>
</dbReference>
<name>A0A811NEI3_9POAL</name>
<evidence type="ECO:0000313" key="5">
    <source>
        <dbReference type="Proteomes" id="UP000604825"/>
    </source>
</evidence>
<dbReference type="Pfam" id="PF13041">
    <property type="entry name" value="PPR_2"/>
    <property type="match status" value="2"/>
</dbReference>
<proteinExistence type="predicted"/>
<dbReference type="InterPro" id="IPR011990">
    <property type="entry name" value="TPR-like_helical_dom_sf"/>
</dbReference>
<keyword evidence="2" id="KW-0809">Transit peptide</keyword>
<dbReference type="FunFam" id="1.25.40.10:FF:000344">
    <property type="entry name" value="Pentatricopeptide repeat-containing protein"/>
    <property type="match status" value="1"/>
</dbReference>
<feature type="repeat" description="PPR" evidence="3">
    <location>
        <begin position="213"/>
        <end position="247"/>
    </location>
</feature>
<dbReference type="Pfam" id="PF01535">
    <property type="entry name" value="PPR"/>
    <property type="match status" value="3"/>
</dbReference>
<protein>
    <recommendedName>
        <fullName evidence="6">Pentatricopeptide repeat-containing protein</fullName>
    </recommendedName>
</protein>
<evidence type="ECO:0000313" key="4">
    <source>
        <dbReference type="EMBL" id="CAD6223295.1"/>
    </source>
</evidence>
<dbReference type="AlphaFoldDB" id="A0A811NEI3"/>
<dbReference type="Proteomes" id="UP000604825">
    <property type="component" value="Unassembled WGS sequence"/>
</dbReference>
<dbReference type="EMBL" id="CAJGYO010000004">
    <property type="protein sequence ID" value="CAD6223295.1"/>
    <property type="molecule type" value="Genomic_DNA"/>
</dbReference>
<dbReference type="OrthoDB" id="185373at2759"/>
<dbReference type="NCBIfam" id="TIGR00756">
    <property type="entry name" value="PPR"/>
    <property type="match status" value="3"/>
</dbReference>
<keyword evidence="1" id="KW-0677">Repeat</keyword>
<organism evidence="4 5">
    <name type="scientific">Miscanthus lutarioriparius</name>
    <dbReference type="NCBI Taxonomy" id="422564"/>
    <lineage>
        <taxon>Eukaryota</taxon>
        <taxon>Viridiplantae</taxon>
        <taxon>Streptophyta</taxon>
        <taxon>Embryophyta</taxon>
        <taxon>Tracheophyta</taxon>
        <taxon>Spermatophyta</taxon>
        <taxon>Magnoliopsida</taxon>
        <taxon>Liliopsida</taxon>
        <taxon>Poales</taxon>
        <taxon>Poaceae</taxon>
        <taxon>PACMAD clade</taxon>
        <taxon>Panicoideae</taxon>
        <taxon>Andropogonodae</taxon>
        <taxon>Andropogoneae</taxon>
        <taxon>Saccharinae</taxon>
        <taxon>Miscanthus</taxon>
    </lineage>
</organism>
<feature type="repeat" description="PPR" evidence="3">
    <location>
        <begin position="359"/>
        <end position="393"/>
    </location>
</feature>
<dbReference type="PANTHER" id="PTHR47926:SF541">
    <property type="entry name" value="DYW DOMAIN-CONTAINING PROTEIN"/>
    <property type="match status" value="1"/>
</dbReference>
<dbReference type="PROSITE" id="PS51375">
    <property type="entry name" value="PPR"/>
    <property type="match status" value="3"/>
</dbReference>
<dbReference type="InterPro" id="IPR046960">
    <property type="entry name" value="PPR_At4g14850-like_plant"/>
</dbReference>